<dbReference type="FunFam" id="2.40.10.10:FF:000036">
    <property type="entry name" value="Trypsin beta"/>
    <property type="match status" value="1"/>
</dbReference>
<dbReference type="PRINTS" id="PR00722">
    <property type="entry name" value="CHYMOTRYPSIN"/>
</dbReference>
<dbReference type="PROSITE" id="PS00135">
    <property type="entry name" value="TRYPSIN_SER"/>
    <property type="match status" value="1"/>
</dbReference>
<dbReference type="InterPro" id="IPR001314">
    <property type="entry name" value="Peptidase_S1A"/>
</dbReference>
<dbReference type="InterPro" id="IPR033116">
    <property type="entry name" value="TRYPSIN_SER"/>
</dbReference>
<evidence type="ECO:0000256" key="2">
    <source>
        <dbReference type="ARBA" id="ARBA00007664"/>
    </source>
</evidence>
<dbReference type="EMBL" id="JADYXP020000005">
    <property type="protein sequence ID" value="KAL0124384.1"/>
    <property type="molecule type" value="Genomic_DNA"/>
</dbReference>
<comment type="subcellular location">
    <subcellularLocation>
        <location evidence="1">Secreted</location>
        <location evidence="1">Extracellular space</location>
    </subcellularLocation>
</comment>
<keyword evidence="5 7" id="KW-0720">Serine protease</keyword>
<dbReference type="FunFam" id="2.40.10.10:FF:000068">
    <property type="entry name" value="transmembrane protease serine 2"/>
    <property type="match status" value="1"/>
</dbReference>
<dbReference type="SMART" id="SM00020">
    <property type="entry name" value="Tryp_SPc"/>
    <property type="match status" value="1"/>
</dbReference>
<dbReference type="GO" id="GO:0004252">
    <property type="term" value="F:serine-type endopeptidase activity"/>
    <property type="evidence" value="ECO:0007669"/>
    <property type="project" value="InterPro"/>
</dbReference>
<dbReference type="Pfam" id="PF00089">
    <property type="entry name" value="Trypsin"/>
    <property type="match status" value="1"/>
</dbReference>
<dbReference type="InterPro" id="IPR018114">
    <property type="entry name" value="TRYPSIN_HIS"/>
</dbReference>
<keyword evidence="4 7" id="KW-0378">Hydrolase</keyword>
<evidence type="ECO:0000259" key="9">
    <source>
        <dbReference type="PROSITE" id="PS50240"/>
    </source>
</evidence>
<dbReference type="GO" id="GO:0005576">
    <property type="term" value="C:extracellular region"/>
    <property type="evidence" value="ECO:0007669"/>
    <property type="project" value="UniProtKB-SubCell"/>
</dbReference>
<dbReference type="InterPro" id="IPR001254">
    <property type="entry name" value="Trypsin_dom"/>
</dbReference>
<evidence type="ECO:0000313" key="11">
    <source>
        <dbReference type="Proteomes" id="UP001430953"/>
    </source>
</evidence>
<dbReference type="GO" id="GO:0006508">
    <property type="term" value="P:proteolysis"/>
    <property type="evidence" value="ECO:0007669"/>
    <property type="project" value="UniProtKB-KW"/>
</dbReference>
<dbReference type="PROSITE" id="PS00134">
    <property type="entry name" value="TRYPSIN_HIS"/>
    <property type="match status" value="1"/>
</dbReference>
<keyword evidence="6" id="KW-1015">Disulfide bond</keyword>
<feature type="signal peptide" evidence="8">
    <location>
        <begin position="1"/>
        <end position="19"/>
    </location>
</feature>
<gene>
    <name evidence="10" type="ORF">PUN28_006307</name>
</gene>
<feature type="domain" description="Peptidase S1" evidence="9">
    <location>
        <begin position="25"/>
        <end position="247"/>
    </location>
</feature>
<dbReference type="InterPro" id="IPR050430">
    <property type="entry name" value="Peptidase_S1"/>
</dbReference>
<dbReference type="PROSITE" id="PS50240">
    <property type="entry name" value="TRYPSIN_DOM"/>
    <property type="match status" value="1"/>
</dbReference>
<accession>A0AAW2GAZ5</accession>
<feature type="chain" id="PRO_5043901337" description="Peptidase S1 domain-containing protein" evidence="8">
    <location>
        <begin position="20"/>
        <end position="271"/>
    </location>
</feature>
<proteinExistence type="inferred from homology"/>
<evidence type="ECO:0000256" key="3">
    <source>
        <dbReference type="ARBA" id="ARBA00022670"/>
    </source>
</evidence>
<dbReference type="PANTHER" id="PTHR24276:SF96">
    <property type="entry name" value="PEPTIDASE S1 DOMAIN-CONTAINING PROTEIN"/>
    <property type="match status" value="1"/>
</dbReference>
<dbReference type="AlphaFoldDB" id="A0AAW2GAZ5"/>
<reference evidence="10 11" key="1">
    <citation type="submission" date="2023-03" db="EMBL/GenBank/DDBJ databases">
        <title>High recombination rates correlate with genetic variation in Cardiocondyla obscurior ants.</title>
        <authorList>
            <person name="Errbii M."/>
        </authorList>
    </citation>
    <scope>NUCLEOTIDE SEQUENCE [LARGE SCALE GENOMIC DNA]</scope>
    <source>
        <strain evidence="10">Alpha-2009</strain>
        <tissue evidence="10">Whole body</tissue>
    </source>
</reference>
<keyword evidence="3 7" id="KW-0645">Protease</keyword>
<dbReference type="SUPFAM" id="SSF50494">
    <property type="entry name" value="Trypsin-like serine proteases"/>
    <property type="match status" value="1"/>
</dbReference>
<comment type="caution">
    <text evidence="10">The sequence shown here is derived from an EMBL/GenBank/DDBJ whole genome shotgun (WGS) entry which is preliminary data.</text>
</comment>
<dbReference type="Proteomes" id="UP001430953">
    <property type="component" value="Unassembled WGS sequence"/>
</dbReference>
<organism evidence="10 11">
    <name type="scientific">Cardiocondyla obscurior</name>
    <dbReference type="NCBI Taxonomy" id="286306"/>
    <lineage>
        <taxon>Eukaryota</taxon>
        <taxon>Metazoa</taxon>
        <taxon>Ecdysozoa</taxon>
        <taxon>Arthropoda</taxon>
        <taxon>Hexapoda</taxon>
        <taxon>Insecta</taxon>
        <taxon>Pterygota</taxon>
        <taxon>Neoptera</taxon>
        <taxon>Endopterygota</taxon>
        <taxon>Hymenoptera</taxon>
        <taxon>Apocrita</taxon>
        <taxon>Aculeata</taxon>
        <taxon>Formicoidea</taxon>
        <taxon>Formicidae</taxon>
        <taxon>Myrmicinae</taxon>
        <taxon>Cardiocondyla</taxon>
    </lineage>
</organism>
<protein>
    <recommendedName>
        <fullName evidence="9">Peptidase S1 domain-containing protein</fullName>
    </recommendedName>
</protein>
<evidence type="ECO:0000256" key="1">
    <source>
        <dbReference type="ARBA" id="ARBA00004239"/>
    </source>
</evidence>
<dbReference type="CDD" id="cd00190">
    <property type="entry name" value="Tryp_SPc"/>
    <property type="match status" value="1"/>
</dbReference>
<dbReference type="PANTHER" id="PTHR24276">
    <property type="entry name" value="POLYSERASE-RELATED"/>
    <property type="match status" value="1"/>
</dbReference>
<dbReference type="InterPro" id="IPR009003">
    <property type="entry name" value="Peptidase_S1_PA"/>
</dbReference>
<evidence type="ECO:0000256" key="7">
    <source>
        <dbReference type="RuleBase" id="RU363034"/>
    </source>
</evidence>
<dbReference type="InterPro" id="IPR043504">
    <property type="entry name" value="Peptidase_S1_PA_chymotrypsin"/>
</dbReference>
<keyword evidence="8" id="KW-0732">Signal</keyword>
<evidence type="ECO:0000313" key="10">
    <source>
        <dbReference type="EMBL" id="KAL0124384.1"/>
    </source>
</evidence>
<evidence type="ECO:0000256" key="8">
    <source>
        <dbReference type="SAM" id="SignalP"/>
    </source>
</evidence>
<evidence type="ECO:0000256" key="6">
    <source>
        <dbReference type="ARBA" id="ARBA00023157"/>
    </source>
</evidence>
<name>A0AAW2GAZ5_9HYME</name>
<keyword evidence="11" id="KW-1185">Reference proteome</keyword>
<evidence type="ECO:0000256" key="5">
    <source>
        <dbReference type="ARBA" id="ARBA00022825"/>
    </source>
</evidence>
<evidence type="ECO:0000256" key="4">
    <source>
        <dbReference type="ARBA" id="ARBA00022801"/>
    </source>
</evidence>
<comment type="similarity">
    <text evidence="2">Belongs to the peptidase S1 family.</text>
</comment>
<dbReference type="Gene3D" id="2.40.10.10">
    <property type="entry name" value="Trypsin-like serine proteases"/>
    <property type="match status" value="2"/>
</dbReference>
<sequence length="271" mass="29963">MSSIRFFIIACLICYSANGLPHTQIVGGDEAAEGEYPYVVSIKDLFQNHFCGGAIVSEKYVITAAHCLEKITDPSSIRIGAGSNRLIFQTNQYKAEAIIIHKGYVPGKFINDIALIKLNTKFNFARNIQKIDVMSEDADFTNKYLMVTGWGWVANNGTMPKNLQNVTLSGISTEQCRYIYGDYISNQHICTLLAPNKGVCFGDSGGALTYKDKLVGIVSHGVPCAVGQPDVFTRVFYFKSWLDPYINAGSNQQLNIFLGIIMTFLCTYSIL</sequence>